<evidence type="ECO:0000259" key="2">
    <source>
        <dbReference type="Pfam" id="PF04126"/>
    </source>
</evidence>
<dbReference type="Gene3D" id="2.40.100.20">
    <property type="match status" value="1"/>
</dbReference>
<dbReference type="AlphaFoldDB" id="V5SFT1"/>
<dbReference type="PATRIC" id="fig|1029756.8.peg.2392"/>
<dbReference type="KEGG" id="hni:W911_11525"/>
<gene>
    <name evidence="3" type="ORF">W911_11525</name>
</gene>
<evidence type="ECO:0000313" key="4">
    <source>
        <dbReference type="Proteomes" id="UP000018542"/>
    </source>
</evidence>
<dbReference type="SUPFAM" id="SSF50891">
    <property type="entry name" value="Cyclophilin-like"/>
    <property type="match status" value="1"/>
</dbReference>
<name>V5SFT1_9HYPH</name>
<reference evidence="3 4" key="1">
    <citation type="journal article" date="2014" name="Genome Announc.">
        <title>Complete Genome Sequence of Hyphomicrobium nitrativorans Strain NL23, a Denitrifying Bacterium Isolated from Biofilm of a Methanol-Fed Denitrification System Treating Seawater at the Montreal Biodome.</title>
        <authorList>
            <person name="Martineau C."/>
            <person name="Villeneuve C."/>
            <person name="Mauffrey F."/>
            <person name="Villemur R."/>
        </authorList>
    </citation>
    <scope>NUCLEOTIDE SEQUENCE [LARGE SCALE GENOMIC DNA]</scope>
    <source>
        <strain evidence="3">NL23</strain>
    </source>
</reference>
<evidence type="ECO:0000256" key="1">
    <source>
        <dbReference type="SAM" id="MobiDB-lite"/>
    </source>
</evidence>
<proteinExistence type="predicted"/>
<accession>V5SFT1</accession>
<dbReference type="EMBL" id="CP006912">
    <property type="protein sequence ID" value="AHB48890.1"/>
    <property type="molecule type" value="Genomic_DNA"/>
</dbReference>
<protein>
    <recommendedName>
        <fullName evidence="2">Cyclophilin TM1367-like domain-containing protein</fullName>
    </recommendedName>
</protein>
<feature type="region of interest" description="Disordered" evidence="1">
    <location>
        <begin position="125"/>
        <end position="153"/>
    </location>
</feature>
<dbReference type="InterPro" id="IPR029000">
    <property type="entry name" value="Cyclophilin-like_dom_sf"/>
</dbReference>
<organism evidence="3 4">
    <name type="scientific">Hyphomicrobium nitrativorans NL23</name>
    <dbReference type="NCBI Taxonomy" id="1029756"/>
    <lineage>
        <taxon>Bacteria</taxon>
        <taxon>Pseudomonadati</taxon>
        <taxon>Pseudomonadota</taxon>
        <taxon>Alphaproteobacteria</taxon>
        <taxon>Hyphomicrobiales</taxon>
        <taxon>Hyphomicrobiaceae</taxon>
        <taxon>Hyphomicrobium</taxon>
    </lineage>
</organism>
<dbReference type="STRING" id="1029756.W911_11525"/>
<feature type="compositionally biased region" description="Basic residues" evidence="1">
    <location>
        <begin position="135"/>
        <end position="144"/>
    </location>
</feature>
<dbReference type="Pfam" id="PF04126">
    <property type="entry name" value="Cyclophil_like"/>
    <property type="match status" value="1"/>
</dbReference>
<dbReference type="InterPro" id="IPR025658">
    <property type="entry name" value="Cyclophilin_TM1367"/>
</dbReference>
<keyword evidence="4" id="KW-1185">Reference proteome</keyword>
<feature type="domain" description="Cyclophilin TM1367-like" evidence="2">
    <location>
        <begin position="4"/>
        <end position="121"/>
    </location>
</feature>
<dbReference type="Proteomes" id="UP000018542">
    <property type="component" value="Chromosome"/>
</dbReference>
<sequence length="153" mass="16754">MVRQILIKAGKVTIRARLLATPTADRIWDALPIHGAVQTWGKEVYFRTPVSHDTEPDARLVVSKGEIAFWPDGDAIAIGFGPTPISRRGEIRFTNKCNVWAIALDDVDQLKGVYAGEQVSVVESEGDSQAWTKRAPPRASRRTSRQGLDGAGC</sequence>
<dbReference type="OrthoDB" id="7061637at2"/>
<evidence type="ECO:0000313" key="3">
    <source>
        <dbReference type="EMBL" id="AHB48890.1"/>
    </source>
</evidence>
<dbReference type="HOGENOM" id="CLU_144084_0_0_5"/>